<sequence>MGKRAEQAISTKRKLLYTAYQLIRDEGYPALTIRKLCEKSDVSTGAFYHHYQSKEDLITQGFMSFDEELEEELKHVTETDPIKMIRYIILSLTKYVFDNGSGFAKELYISQLSISNNYITQKTRPYYQGVLSYVKKAQEQNIIKNDMDADEITSVLLRIGRGTILDWCLHDYGYDLLQQSKKDLDFMLQQFLITPNT</sequence>
<reference evidence="4 5" key="1">
    <citation type="submission" date="2020-08" db="EMBL/GenBank/DDBJ databases">
        <authorList>
            <person name="Liu C."/>
            <person name="Sun Q."/>
        </authorList>
    </citation>
    <scope>NUCLEOTIDE SEQUENCE [LARGE SCALE GENOMIC DNA]</scope>
    <source>
        <strain evidence="4 5">NSJ-61</strain>
    </source>
</reference>
<dbReference type="GO" id="GO:0003677">
    <property type="term" value="F:DNA binding"/>
    <property type="evidence" value="ECO:0007669"/>
    <property type="project" value="UniProtKB-UniRule"/>
</dbReference>
<protein>
    <submittedName>
        <fullName evidence="4">TetR/AcrR family transcriptional regulator</fullName>
    </submittedName>
</protein>
<dbReference type="Pfam" id="PF00440">
    <property type="entry name" value="TetR_N"/>
    <property type="match status" value="1"/>
</dbReference>
<dbReference type="SUPFAM" id="SSF48498">
    <property type="entry name" value="Tetracyclin repressor-like, C-terminal domain"/>
    <property type="match status" value="1"/>
</dbReference>
<dbReference type="EMBL" id="CP060636">
    <property type="protein sequence ID" value="QNM13470.1"/>
    <property type="molecule type" value="Genomic_DNA"/>
</dbReference>
<dbReference type="InterPro" id="IPR050624">
    <property type="entry name" value="HTH-type_Tx_Regulator"/>
</dbReference>
<dbReference type="PRINTS" id="PR00455">
    <property type="entry name" value="HTHTETR"/>
</dbReference>
<evidence type="ECO:0000313" key="5">
    <source>
        <dbReference type="Proteomes" id="UP000515856"/>
    </source>
</evidence>
<dbReference type="InterPro" id="IPR009057">
    <property type="entry name" value="Homeodomain-like_sf"/>
</dbReference>
<dbReference type="Gene3D" id="1.10.357.10">
    <property type="entry name" value="Tetracycline Repressor, domain 2"/>
    <property type="match status" value="1"/>
</dbReference>
<dbReference type="KEGG" id="ehn:H9Q80_05850"/>
<keyword evidence="1 2" id="KW-0238">DNA-binding</keyword>
<accession>A0A7G9GRN8</accession>
<keyword evidence="5" id="KW-1185">Reference proteome</keyword>
<evidence type="ECO:0000256" key="1">
    <source>
        <dbReference type="ARBA" id="ARBA00023125"/>
    </source>
</evidence>
<feature type="DNA-binding region" description="H-T-H motif" evidence="2">
    <location>
        <begin position="32"/>
        <end position="51"/>
    </location>
</feature>
<dbReference type="InterPro" id="IPR001647">
    <property type="entry name" value="HTH_TetR"/>
</dbReference>
<name>A0A7G9GRN8_9FIRM</name>
<evidence type="ECO:0000259" key="3">
    <source>
        <dbReference type="PROSITE" id="PS50977"/>
    </source>
</evidence>
<dbReference type="InterPro" id="IPR036271">
    <property type="entry name" value="Tet_transcr_reg_TetR-rel_C_sf"/>
</dbReference>
<feature type="domain" description="HTH tetR-type" evidence="3">
    <location>
        <begin position="9"/>
        <end position="69"/>
    </location>
</feature>
<dbReference type="AlphaFoldDB" id="A0A7G9GRN8"/>
<dbReference type="Proteomes" id="UP000515856">
    <property type="component" value="Chromosome"/>
</dbReference>
<proteinExistence type="predicted"/>
<evidence type="ECO:0000313" key="4">
    <source>
        <dbReference type="EMBL" id="QNM13470.1"/>
    </source>
</evidence>
<dbReference type="PANTHER" id="PTHR43479">
    <property type="entry name" value="ACREF/ENVCD OPERON REPRESSOR-RELATED"/>
    <property type="match status" value="1"/>
</dbReference>
<dbReference type="PROSITE" id="PS50977">
    <property type="entry name" value="HTH_TETR_2"/>
    <property type="match status" value="1"/>
</dbReference>
<dbReference type="SUPFAM" id="SSF46689">
    <property type="entry name" value="Homeodomain-like"/>
    <property type="match status" value="1"/>
</dbReference>
<gene>
    <name evidence="4" type="ORF">H9Q80_05850</name>
</gene>
<organism evidence="4 5">
    <name type="scientific">[Eubacterium] hominis</name>
    <dbReference type="NCBI Taxonomy" id="2764325"/>
    <lineage>
        <taxon>Bacteria</taxon>
        <taxon>Bacillati</taxon>
        <taxon>Bacillota</taxon>
        <taxon>Erysipelotrichia</taxon>
        <taxon>Erysipelotrichales</taxon>
        <taxon>Erysipelotrichaceae</taxon>
        <taxon>Amedibacillus</taxon>
    </lineage>
</organism>
<dbReference type="PANTHER" id="PTHR43479:SF11">
    <property type="entry name" value="ACREF_ENVCD OPERON REPRESSOR-RELATED"/>
    <property type="match status" value="1"/>
</dbReference>
<evidence type="ECO:0000256" key="2">
    <source>
        <dbReference type="PROSITE-ProRule" id="PRU00335"/>
    </source>
</evidence>
<dbReference type="RefSeq" id="WP_117452557.1">
    <property type="nucleotide sequence ID" value="NZ_CP060636.1"/>
</dbReference>